<dbReference type="EMBL" id="HAEG01015653">
    <property type="protein sequence ID" value="SBS00709.1"/>
    <property type="molecule type" value="Transcribed_RNA"/>
</dbReference>
<protein>
    <submittedName>
        <fullName evidence="1">Mucin 17, cell surface associated</fullName>
    </submittedName>
</protein>
<gene>
    <name evidence="1" type="primary">MUC17</name>
</gene>
<name>A0A1A8R616_9TELE</name>
<reference evidence="1" key="1">
    <citation type="submission" date="2016-05" db="EMBL/GenBank/DDBJ databases">
        <authorList>
            <person name="Lavstsen T."/>
            <person name="Jespersen J.S."/>
        </authorList>
    </citation>
    <scope>NUCLEOTIDE SEQUENCE</scope>
    <source>
        <tissue evidence="1">Brain</tissue>
    </source>
</reference>
<accession>A0A1A8R616</accession>
<organism evidence="1">
    <name type="scientific">Nothobranchius pienaari</name>
    <dbReference type="NCBI Taxonomy" id="704102"/>
    <lineage>
        <taxon>Eukaryota</taxon>
        <taxon>Metazoa</taxon>
        <taxon>Chordata</taxon>
        <taxon>Craniata</taxon>
        <taxon>Vertebrata</taxon>
        <taxon>Euteleostomi</taxon>
        <taxon>Actinopterygii</taxon>
        <taxon>Neopterygii</taxon>
        <taxon>Teleostei</taxon>
        <taxon>Neoteleostei</taxon>
        <taxon>Acanthomorphata</taxon>
        <taxon>Ovalentaria</taxon>
        <taxon>Atherinomorphae</taxon>
        <taxon>Cyprinodontiformes</taxon>
        <taxon>Nothobranchiidae</taxon>
        <taxon>Nothobranchius</taxon>
    </lineage>
</organism>
<sequence length="44" mass="5060">LTRFEPYSSAGERFNWTTSKLLIHLKATALPVSKTKKTEINRKP</sequence>
<feature type="non-terminal residue" evidence="1">
    <location>
        <position position="44"/>
    </location>
</feature>
<reference evidence="1" key="2">
    <citation type="submission" date="2016-06" db="EMBL/GenBank/DDBJ databases">
        <title>The genome of a short-lived fish provides insights into sex chromosome evolution and the genetic control of aging.</title>
        <authorList>
            <person name="Reichwald K."/>
            <person name="Felder M."/>
            <person name="Petzold A."/>
            <person name="Koch P."/>
            <person name="Groth M."/>
            <person name="Platzer M."/>
        </authorList>
    </citation>
    <scope>NUCLEOTIDE SEQUENCE</scope>
    <source>
        <tissue evidence="1">Brain</tissue>
    </source>
</reference>
<evidence type="ECO:0000313" key="1">
    <source>
        <dbReference type="EMBL" id="SBS00709.1"/>
    </source>
</evidence>
<proteinExistence type="predicted"/>
<dbReference type="AlphaFoldDB" id="A0A1A8R616"/>
<feature type="non-terminal residue" evidence="1">
    <location>
        <position position="1"/>
    </location>
</feature>